<dbReference type="FunFam" id="3.40.50.300:FF:000054">
    <property type="entry name" value="ABC multidrug transporter atrF"/>
    <property type="match status" value="1"/>
</dbReference>
<feature type="transmembrane region" description="Helical" evidence="10">
    <location>
        <begin position="972"/>
        <end position="1000"/>
    </location>
</feature>
<dbReference type="InterPro" id="IPR027417">
    <property type="entry name" value="P-loop_NTPase"/>
</dbReference>
<feature type="transmembrane region" description="Helical" evidence="10">
    <location>
        <begin position="482"/>
        <end position="504"/>
    </location>
</feature>
<feature type="transmembrane region" description="Helical" evidence="10">
    <location>
        <begin position="377"/>
        <end position="396"/>
    </location>
</feature>
<dbReference type="PROSITE" id="PS50893">
    <property type="entry name" value="ABC_TRANSPORTER_2"/>
    <property type="match status" value="1"/>
</dbReference>
<protein>
    <recommendedName>
        <fullName evidence="11">ABC transporter domain-containing protein</fullName>
    </recommendedName>
</protein>
<dbReference type="Pfam" id="PF06422">
    <property type="entry name" value="PDR_CDR"/>
    <property type="match status" value="1"/>
</dbReference>
<dbReference type="GO" id="GO:0016887">
    <property type="term" value="F:ATP hydrolysis activity"/>
    <property type="evidence" value="ECO:0007669"/>
    <property type="project" value="InterPro"/>
</dbReference>
<evidence type="ECO:0000313" key="13">
    <source>
        <dbReference type="Proteomes" id="UP000801428"/>
    </source>
</evidence>
<evidence type="ECO:0000256" key="10">
    <source>
        <dbReference type="SAM" id="Phobius"/>
    </source>
</evidence>
<comment type="caution">
    <text evidence="12">The sequence shown here is derived from an EMBL/GenBank/DDBJ whole genome shotgun (WGS) entry which is preliminary data.</text>
</comment>
<proteinExistence type="inferred from homology"/>
<dbReference type="InterPro" id="IPR010929">
    <property type="entry name" value="PDR_CDR_ABC"/>
</dbReference>
<dbReference type="InterPro" id="IPR034003">
    <property type="entry name" value="ABCG_PDR_2"/>
</dbReference>
<dbReference type="Pfam" id="PF19055">
    <property type="entry name" value="ABC2_membrane_7"/>
    <property type="match status" value="1"/>
</dbReference>
<keyword evidence="5" id="KW-0547">Nucleotide-binding</keyword>
<dbReference type="AlphaFoldDB" id="A0A9P4W6S4"/>
<evidence type="ECO:0000256" key="3">
    <source>
        <dbReference type="ARBA" id="ARBA00022448"/>
    </source>
</evidence>
<feature type="transmembrane region" description="Helical" evidence="10">
    <location>
        <begin position="1050"/>
        <end position="1068"/>
    </location>
</feature>
<dbReference type="InterPro" id="IPR013525">
    <property type="entry name" value="ABC2_TM"/>
</dbReference>
<dbReference type="GO" id="GO:0140359">
    <property type="term" value="F:ABC-type transporter activity"/>
    <property type="evidence" value="ECO:0007669"/>
    <property type="project" value="InterPro"/>
</dbReference>
<organism evidence="12 13">
    <name type="scientific">Curvularia kusanoi</name>
    <name type="common">Cochliobolus kusanoi</name>
    <dbReference type="NCBI Taxonomy" id="90978"/>
    <lineage>
        <taxon>Eukaryota</taxon>
        <taxon>Fungi</taxon>
        <taxon>Dikarya</taxon>
        <taxon>Ascomycota</taxon>
        <taxon>Pezizomycotina</taxon>
        <taxon>Dothideomycetes</taxon>
        <taxon>Pleosporomycetidae</taxon>
        <taxon>Pleosporales</taxon>
        <taxon>Pleosporineae</taxon>
        <taxon>Pleosporaceae</taxon>
        <taxon>Curvularia</taxon>
    </lineage>
</organism>
<evidence type="ECO:0000256" key="2">
    <source>
        <dbReference type="ARBA" id="ARBA00006012"/>
    </source>
</evidence>
<keyword evidence="8 10" id="KW-0472">Membrane</keyword>
<evidence type="ECO:0000256" key="4">
    <source>
        <dbReference type="ARBA" id="ARBA00022692"/>
    </source>
</evidence>
<feature type="transmembrane region" description="Helical" evidence="10">
    <location>
        <begin position="930"/>
        <end position="951"/>
    </location>
</feature>
<sequence>MSKVEINETIIVLARLFGIDHILGTKVGDHKIQGVSGGERRRVSLAEAFITCPDLLCYDNPTAGLDSSTALEFVQMLHEYARQTHMGVAMSLYQGSDEMVHLFDKALIINSGRCIYYGPMSSAKAYFEDLGFACPQMMSITDFLNSMSADPRARQLREGVEPWKVPQSPDEFAQAFRQSQIGNELALKLDHDFNEQSDLTSTKHFTTGPRYPIPIRMQILLCAYRQYRIFITDYNSWIVEAICMVAQSIILGTVFRDLPHSTQSLYQLGSVVFYTIMIPGLQSMSEFGNTFAQRPLLLKHKRYRFYHPLSYGYGQIMTDILWKIVAIAYNIPMYFLANLQRKADRFFIFFLVAYVSHLTLSMFFRFIAVLSPSMEKAGLPVGFFLTTLVIYTGWYIPPPQMQVWLKWFRYLNPMYYAFESLMINEVGFQRYSCSPKDLVPRGKDFVDIRNKACAIQGSVPGNDFVEGSAYLRVLYDFDNSHLWRNIGINAGLFVLFAVLVGLAMELFKSPAGLMATVFYRRSRSRITSSSGSTQADDAEAQKSEEPSPMRISTGSTEKVRDSTSLVRGRSLSWKDLHLTVNLQGEQKVLLDHLNGYIAPSSMTALMGVSGAGKTTLLNILAGRSNVGNLKGTLYLDGSPLPKTFQRRMGYVQQQDVHLPTQTVREALRLPAYLRQPSSIPLSEKNAYVEEVMELLEIENIADALIGVPGAGLNLEQRKRVSVGIEMAAKPEILFLDEPTSGLDGQSAISIVQLLKKLSRSGYTILCTIHQPSAILMDGFDDLLLLAKGGKTVYEGPLGEHCSIALKYFSRHVEPCKVPEENPAEYLLATVGAGSRSQVTADWAKIWLESKEERELEKRLQAMQGSSPQEESREALYATSLTYQLQVVLQRTWLWYWREPQYFSAKLWLNLSNGLLNGLTYLNIPSTQQGAYNRVFTTFMSFLMGPPLGLALQPRFSAFRDIFIYREKASRSYSWVIFVLSIIIVELPFTLITALIYWLLWYYPAGLQQDTAHAGYSLLCYWLLHVFIVSLSFLIVAWMPNLNASLMANGFFYMFVNTFAGTLTARNLTPAGWRWYFDVSPLYYLSEGLTTNSLYEVPVRCMSNEVTVFHLPGNTTCIGFARSFLESATGYLLNPDDRSNCEYCRYGFGQDYYEPFGYSVENRYRNIGIFIGFIAFNFTAVIVGTYLTKVRNWKRKTE</sequence>
<feature type="domain" description="ABC transporter" evidence="11">
    <location>
        <begin position="571"/>
        <end position="813"/>
    </location>
</feature>
<gene>
    <name evidence="12" type="ORF">E8E13_007547</name>
</gene>
<evidence type="ECO:0000256" key="5">
    <source>
        <dbReference type="ARBA" id="ARBA00022741"/>
    </source>
</evidence>
<dbReference type="Proteomes" id="UP000801428">
    <property type="component" value="Unassembled WGS sequence"/>
</dbReference>
<dbReference type="CDD" id="cd03232">
    <property type="entry name" value="ABCG_PDR_domain2"/>
    <property type="match status" value="1"/>
</dbReference>
<feature type="transmembrane region" description="Helical" evidence="10">
    <location>
        <begin position="1020"/>
        <end position="1038"/>
    </location>
</feature>
<dbReference type="InterPro" id="IPR003593">
    <property type="entry name" value="AAA+_ATPase"/>
</dbReference>
<dbReference type="GO" id="GO:0005524">
    <property type="term" value="F:ATP binding"/>
    <property type="evidence" value="ECO:0007669"/>
    <property type="project" value="UniProtKB-KW"/>
</dbReference>
<dbReference type="InterPro" id="IPR003439">
    <property type="entry name" value="ABC_transporter-like_ATP-bd"/>
</dbReference>
<name>A0A9P4W6S4_CURKU</name>
<evidence type="ECO:0000256" key="8">
    <source>
        <dbReference type="ARBA" id="ARBA00023136"/>
    </source>
</evidence>
<comment type="subcellular location">
    <subcellularLocation>
        <location evidence="1">Membrane</location>
        <topology evidence="1">Multi-pass membrane protein</topology>
    </subcellularLocation>
</comment>
<evidence type="ECO:0000313" key="12">
    <source>
        <dbReference type="EMBL" id="KAF2999430.1"/>
    </source>
</evidence>
<keyword evidence="7 10" id="KW-1133">Transmembrane helix</keyword>
<feature type="transmembrane region" description="Helical" evidence="10">
    <location>
        <begin position="346"/>
        <end position="371"/>
    </location>
</feature>
<dbReference type="OrthoDB" id="245989at2759"/>
<evidence type="ECO:0000256" key="1">
    <source>
        <dbReference type="ARBA" id="ARBA00004141"/>
    </source>
</evidence>
<dbReference type="Gene3D" id="3.40.50.300">
    <property type="entry name" value="P-loop containing nucleotide triphosphate hydrolases"/>
    <property type="match status" value="2"/>
</dbReference>
<dbReference type="SUPFAM" id="SSF52540">
    <property type="entry name" value="P-loop containing nucleoside triphosphate hydrolases"/>
    <property type="match status" value="2"/>
</dbReference>
<dbReference type="Pfam" id="PF00005">
    <property type="entry name" value="ABC_tran"/>
    <property type="match status" value="2"/>
</dbReference>
<dbReference type="SMART" id="SM00382">
    <property type="entry name" value="AAA"/>
    <property type="match status" value="1"/>
</dbReference>
<dbReference type="PANTHER" id="PTHR19241">
    <property type="entry name" value="ATP-BINDING CASSETTE TRANSPORTER"/>
    <property type="match status" value="1"/>
</dbReference>
<feature type="transmembrane region" description="Helical" evidence="10">
    <location>
        <begin position="320"/>
        <end position="339"/>
    </location>
</feature>
<evidence type="ECO:0000259" key="11">
    <source>
        <dbReference type="PROSITE" id="PS50893"/>
    </source>
</evidence>
<dbReference type="EMBL" id="SWKU01000017">
    <property type="protein sequence ID" value="KAF2999430.1"/>
    <property type="molecule type" value="Genomic_DNA"/>
</dbReference>
<feature type="transmembrane region" description="Helical" evidence="10">
    <location>
        <begin position="234"/>
        <end position="255"/>
    </location>
</feature>
<dbReference type="InterPro" id="IPR043926">
    <property type="entry name" value="ABCG_dom"/>
</dbReference>
<feature type="transmembrane region" description="Helical" evidence="10">
    <location>
        <begin position="1166"/>
        <end position="1186"/>
    </location>
</feature>
<evidence type="ECO:0000256" key="9">
    <source>
        <dbReference type="SAM" id="MobiDB-lite"/>
    </source>
</evidence>
<dbReference type="GO" id="GO:0016020">
    <property type="term" value="C:membrane"/>
    <property type="evidence" value="ECO:0007669"/>
    <property type="project" value="UniProtKB-SubCell"/>
</dbReference>
<keyword evidence="3" id="KW-0813">Transport</keyword>
<dbReference type="Pfam" id="PF01061">
    <property type="entry name" value="ABC2_membrane"/>
    <property type="match status" value="2"/>
</dbReference>
<keyword evidence="13" id="KW-1185">Reference proteome</keyword>
<keyword evidence="6" id="KW-0067">ATP-binding</keyword>
<accession>A0A9P4W6S4</accession>
<feature type="region of interest" description="Disordered" evidence="9">
    <location>
        <begin position="527"/>
        <end position="558"/>
    </location>
</feature>
<comment type="similarity">
    <text evidence="2">Belongs to the ABC transporter superfamily. ABCG family. PDR (TC 3.A.1.205) subfamily.</text>
</comment>
<keyword evidence="4 10" id="KW-0812">Transmembrane</keyword>
<reference evidence="12" key="1">
    <citation type="submission" date="2019-04" db="EMBL/GenBank/DDBJ databases">
        <title>Sequencing of skin fungus with MAO and IRED activity.</title>
        <authorList>
            <person name="Marsaioli A.J."/>
            <person name="Bonatto J.M.C."/>
            <person name="Reis Junior O."/>
        </authorList>
    </citation>
    <scope>NUCLEOTIDE SEQUENCE</scope>
    <source>
        <strain evidence="12">30M1</strain>
    </source>
</reference>
<evidence type="ECO:0000256" key="7">
    <source>
        <dbReference type="ARBA" id="ARBA00022989"/>
    </source>
</evidence>
<evidence type="ECO:0000256" key="6">
    <source>
        <dbReference type="ARBA" id="ARBA00022840"/>
    </source>
</evidence>